<dbReference type="OrthoDB" id="9805171at2"/>
<keyword evidence="3" id="KW-1185">Reference proteome</keyword>
<evidence type="ECO:0000313" key="3">
    <source>
        <dbReference type="Proteomes" id="UP000319263"/>
    </source>
</evidence>
<protein>
    <submittedName>
        <fullName evidence="2">Class I SAM-dependent methyltransferase</fullName>
    </submittedName>
</protein>
<dbReference type="Pfam" id="PF08241">
    <property type="entry name" value="Methyltransf_11"/>
    <property type="match status" value="1"/>
</dbReference>
<sequence>MQPTTSKPTTHSRYESHADWYLQYTKDWRSTAAAYLPPELAGRRVLDLACGWGQLSRIMADQGAEVTGVELSESFVRQAIRLDQERPTKINYLRGDATDTTWWEGEPFDGVVCNMALMDIDDLDAALCTAATVIKPGGWFLITLLHPCFPGDPGDPTNLSSWPPDRGYAAEGWWSTNESGVRGHVGANHRMLSSYLNSILAAGFILDHFDEPPTDLPQILAIECHRP</sequence>
<reference evidence="2 3" key="1">
    <citation type="submission" date="2019-07" db="EMBL/GenBank/DDBJ databases">
        <title>Microlunatus dokdonensis sp. nov. isolated from the rhizospheric soil of the wild plant Elymus tsukushiensis.</title>
        <authorList>
            <person name="Ghim S.-Y."/>
            <person name="Hwang Y.-J."/>
            <person name="Son J.-S."/>
            <person name="Shin J.-H."/>
        </authorList>
    </citation>
    <scope>NUCLEOTIDE SEQUENCE [LARGE SCALE GENOMIC DNA]</scope>
    <source>
        <strain evidence="2 3">KUDC0627</strain>
    </source>
</reference>
<dbReference type="KEGG" id="mik:FOE78_11685"/>
<keyword evidence="2" id="KW-0489">Methyltransferase</keyword>
<dbReference type="Proteomes" id="UP000319263">
    <property type="component" value="Chromosome"/>
</dbReference>
<dbReference type="InterPro" id="IPR013216">
    <property type="entry name" value="Methyltransf_11"/>
</dbReference>
<dbReference type="GO" id="GO:0008757">
    <property type="term" value="F:S-adenosylmethionine-dependent methyltransferase activity"/>
    <property type="evidence" value="ECO:0007669"/>
    <property type="project" value="InterPro"/>
</dbReference>
<dbReference type="CDD" id="cd02440">
    <property type="entry name" value="AdoMet_MTases"/>
    <property type="match status" value="1"/>
</dbReference>
<organism evidence="2 3">
    <name type="scientific">Microlunatus elymi</name>
    <dbReference type="NCBI Taxonomy" id="2596828"/>
    <lineage>
        <taxon>Bacteria</taxon>
        <taxon>Bacillati</taxon>
        <taxon>Actinomycetota</taxon>
        <taxon>Actinomycetes</taxon>
        <taxon>Propionibacteriales</taxon>
        <taxon>Propionibacteriaceae</taxon>
        <taxon>Microlunatus</taxon>
    </lineage>
</organism>
<dbReference type="Gene3D" id="3.40.50.150">
    <property type="entry name" value="Vaccinia Virus protein VP39"/>
    <property type="match status" value="1"/>
</dbReference>
<accession>A0A516PZ97</accession>
<dbReference type="InterPro" id="IPR029063">
    <property type="entry name" value="SAM-dependent_MTases_sf"/>
</dbReference>
<evidence type="ECO:0000313" key="2">
    <source>
        <dbReference type="EMBL" id="QDP96477.1"/>
    </source>
</evidence>
<proteinExistence type="predicted"/>
<evidence type="ECO:0000259" key="1">
    <source>
        <dbReference type="Pfam" id="PF08241"/>
    </source>
</evidence>
<dbReference type="GO" id="GO:0032259">
    <property type="term" value="P:methylation"/>
    <property type="evidence" value="ECO:0007669"/>
    <property type="project" value="UniProtKB-KW"/>
</dbReference>
<dbReference type="RefSeq" id="WP_143986440.1">
    <property type="nucleotide sequence ID" value="NZ_CP041692.1"/>
</dbReference>
<feature type="domain" description="Methyltransferase type 11" evidence="1">
    <location>
        <begin position="46"/>
        <end position="142"/>
    </location>
</feature>
<name>A0A516PZ97_9ACTN</name>
<gene>
    <name evidence="2" type="ORF">FOE78_11685</name>
</gene>
<keyword evidence="2" id="KW-0808">Transferase</keyword>
<dbReference type="EMBL" id="CP041692">
    <property type="protein sequence ID" value="QDP96477.1"/>
    <property type="molecule type" value="Genomic_DNA"/>
</dbReference>
<dbReference type="PANTHER" id="PTHR43861:SF1">
    <property type="entry name" value="TRANS-ACONITATE 2-METHYLTRANSFERASE"/>
    <property type="match status" value="1"/>
</dbReference>
<dbReference type="SUPFAM" id="SSF53335">
    <property type="entry name" value="S-adenosyl-L-methionine-dependent methyltransferases"/>
    <property type="match status" value="1"/>
</dbReference>
<dbReference type="PANTHER" id="PTHR43861">
    <property type="entry name" value="TRANS-ACONITATE 2-METHYLTRANSFERASE-RELATED"/>
    <property type="match status" value="1"/>
</dbReference>
<dbReference type="AlphaFoldDB" id="A0A516PZ97"/>